<dbReference type="InParanoid" id="A0A6P7GYL1"/>
<gene>
    <name evidence="2" type="primary">LOC114344573</name>
</gene>
<sequence length="318" mass="35850">MEIDTLSNYEQRAENMVENTMDADLTENDQANSPVEVSEDVKNSPENKESNKETKETDTSVVESESDEDCEEVQEKLLLSPAHSDGGEPLSPVNRDLLDSDCEGERDCDRLEEDVNNDETEKAPVTEIVDNNDENDTESNNTTDKDDDNKKDKTETDIDKENEDNCDSLKKDDENSKDDENMLNETWLTGDINNCELQMFDYNIHRKDRSLSTSIFSRGGGVLIAVSKTISSTVLLASNSVEHLFVKVEVGSNKVIIATAYFPPRSEPEKYWEFTDNVEKLSEENPDHKLCILGDFNVPYCNWSKDGMSSDNILDSGR</sequence>
<protein>
    <submittedName>
        <fullName evidence="2">Probable ATP-dependent helicase PF08_0048</fullName>
    </submittedName>
</protein>
<feature type="compositionally biased region" description="Basic and acidic residues" evidence="1">
    <location>
        <begin position="39"/>
        <end position="58"/>
    </location>
</feature>
<keyword evidence="2" id="KW-0067">ATP-binding</keyword>
<feature type="region of interest" description="Disordered" evidence="1">
    <location>
        <begin position="1"/>
        <end position="179"/>
    </location>
</feature>
<dbReference type="GO" id="GO:0004386">
    <property type="term" value="F:helicase activity"/>
    <property type="evidence" value="ECO:0007669"/>
    <property type="project" value="UniProtKB-KW"/>
</dbReference>
<accession>A0A6P7GYL1</accession>
<keyword evidence="2" id="KW-0378">Hydrolase</keyword>
<dbReference type="Gene3D" id="3.60.10.10">
    <property type="entry name" value="Endonuclease/exonuclease/phosphatase"/>
    <property type="match status" value="1"/>
</dbReference>
<keyword evidence="2" id="KW-0347">Helicase</keyword>
<name>A0A6P7GYL1_DIAVI</name>
<feature type="compositionally biased region" description="Polar residues" evidence="1">
    <location>
        <begin position="1"/>
        <end position="10"/>
    </location>
</feature>
<dbReference type="SUPFAM" id="SSF56219">
    <property type="entry name" value="DNase I-like"/>
    <property type="match status" value="1"/>
</dbReference>
<feature type="compositionally biased region" description="Basic and acidic residues" evidence="1">
    <location>
        <begin position="167"/>
        <end position="179"/>
    </location>
</feature>
<dbReference type="InterPro" id="IPR036691">
    <property type="entry name" value="Endo/exonu/phosph_ase_sf"/>
</dbReference>
<dbReference type="AlphaFoldDB" id="A0A6P7GYL1"/>
<reference evidence="2" key="1">
    <citation type="submission" date="2025-08" db="UniProtKB">
        <authorList>
            <consortium name="RefSeq"/>
        </authorList>
    </citation>
    <scope>IDENTIFICATION</scope>
    <source>
        <tissue evidence="2">Whole insect</tissue>
    </source>
</reference>
<proteinExistence type="predicted"/>
<dbReference type="RefSeq" id="XP_028151207.1">
    <property type="nucleotide sequence ID" value="XM_028295406.1"/>
</dbReference>
<organism evidence="2">
    <name type="scientific">Diabrotica virgifera virgifera</name>
    <name type="common">western corn rootworm</name>
    <dbReference type="NCBI Taxonomy" id="50390"/>
    <lineage>
        <taxon>Eukaryota</taxon>
        <taxon>Metazoa</taxon>
        <taxon>Ecdysozoa</taxon>
        <taxon>Arthropoda</taxon>
        <taxon>Hexapoda</taxon>
        <taxon>Insecta</taxon>
        <taxon>Pterygota</taxon>
        <taxon>Neoptera</taxon>
        <taxon>Endopterygota</taxon>
        <taxon>Coleoptera</taxon>
        <taxon>Polyphaga</taxon>
        <taxon>Cucujiformia</taxon>
        <taxon>Chrysomeloidea</taxon>
        <taxon>Chrysomelidae</taxon>
        <taxon>Galerucinae</taxon>
        <taxon>Diabroticina</taxon>
        <taxon>Diabroticites</taxon>
        <taxon>Diabrotica</taxon>
    </lineage>
</organism>
<evidence type="ECO:0000313" key="2">
    <source>
        <dbReference type="RefSeq" id="XP_028151207.1"/>
    </source>
</evidence>
<evidence type="ECO:0000256" key="1">
    <source>
        <dbReference type="SAM" id="MobiDB-lite"/>
    </source>
</evidence>
<keyword evidence="2" id="KW-0547">Nucleotide-binding</keyword>
<feature type="compositionally biased region" description="Basic and acidic residues" evidence="1">
    <location>
        <begin position="143"/>
        <end position="159"/>
    </location>
</feature>